<reference evidence="1" key="1">
    <citation type="submission" date="2019-04" db="EMBL/GenBank/DDBJ databases">
        <title>An insight into the mialome of Ixodes scapularis.</title>
        <authorList>
            <person name="Ribeiro J.M."/>
            <person name="Mather T.N."/>
            <person name="Karim S."/>
        </authorList>
    </citation>
    <scope>NUCLEOTIDE SEQUENCE</scope>
</reference>
<dbReference type="AlphaFoldDB" id="A0A4D5RYM2"/>
<evidence type="ECO:0000313" key="1">
    <source>
        <dbReference type="EMBL" id="MOY42159.1"/>
    </source>
</evidence>
<organism evidence="1">
    <name type="scientific">Ixodes scapularis</name>
    <name type="common">Black-legged tick</name>
    <name type="synonym">Deer tick</name>
    <dbReference type="NCBI Taxonomy" id="6945"/>
    <lineage>
        <taxon>Eukaryota</taxon>
        <taxon>Metazoa</taxon>
        <taxon>Ecdysozoa</taxon>
        <taxon>Arthropoda</taxon>
        <taxon>Chelicerata</taxon>
        <taxon>Arachnida</taxon>
        <taxon>Acari</taxon>
        <taxon>Parasitiformes</taxon>
        <taxon>Ixodida</taxon>
        <taxon>Ixodoidea</taxon>
        <taxon>Ixodidae</taxon>
        <taxon>Ixodinae</taxon>
        <taxon>Ixodes</taxon>
    </lineage>
</organism>
<dbReference type="EMBL" id="GHJT01008188">
    <property type="protein sequence ID" value="MOY42159.1"/>
    <property type="molecule type" value="Transcribed_RNA"/>
</dbReference>
<name>A0A4D5RYM2_IXOSC</name>
<protein>
    <submittedName>
        <fullName evidence="1">Uncharacterized protein</fullName>
    </submittedName>
</protein>
<proteinExistence type="predicted"/>
<sequence length="68" mass="7692">MPLCIVFLFACCRHKQCISTTVLVPCQTRASFILKHVTIFFIPDFSMVICKVVIYAICVRTNGELHAT</sequence>
<accession>A0A4D5RYM2</accession>